<protein>
    <submittedName>
        <fullName evidence="1">Uncharacterized protein</fullName>
    </submittedName>
</protein>
<dbReference type="AlphaFoldDB" id="A0A673GYJ6"/>
<reference evidence="1" key="1">
    <citation type="submission" date="2025-08" db="UniProtKB">
        <authorList>
            <consortium name="Ensembl"/>
        </authorList>
    </citation>
    <scope>IDENTIFICATION</scope>
</reference>
<proteinExistence type="predicted"/>
<name>A0A673GYJ6_9TELE</name>
<accession>A0A673GYJ6</accession>
<reference evidence="1" key="2">
    <citation type="submission" date="2025-09" db="UniProtKB">
        <authorList>
            <consortium name="Ensembl"/>
        </authorList>
    </citation>
    <scope>IDENTIFICATION</scope>
</reference>
<keyword evidence="2" id="KW-1185">Reference proteome</keyword>
<evidence type="ECO:0000313" key="1">
    <source>
        <dbReference type="Ensembl" id="ENSSRHP00000018547.1"/>
    </source>
</evidence>
<dbReference type="Proteomes" id="UP000472270">
    <property type="component" value="Unassembled WGS sequence"/>
</dbReference>
<evidence type="ECO:0000313" key="2">
    <source>
        <dbReference type="Proteomes" id="UP000472270"/>
    </source>
</evidence>
<dbReference type="Ensembl" id="ENSSRHT00000019130.1">
    <property type="protein sequence ID" value="ENSSRHP00000018547.1"/>
    <property type="gene ID" value="ENSSRHG00000010037.1"/>
</dbReference>
<organism evidence="1 2">
    <name type="scientific">Sinocyclocheilus rhinocerous</name>
    <dbReference type="NCBI Taxonomy" id="307959"/>
    <lineage>
        <taxon>Eukaryota</taxon>
        <taxon>Metazoa</taxon>
        <taxon>Chordata</taxon>
        <taxon>Craniata</taxon>
        <taxon>Vertebrata</taxon>
        <taxon>Euteleostomi</taxon>
        <taxon>Actinopterygii</taxon>
        <taxon>Neopterygii</taxon>
        <taxon>Teleostei</taxon>
        <taxon>Ostariophysi</taxon>
        <taxon>Cypriniformes</taxon>
        <taxon>Cyprinidae</taxon>
        <taxon>Cyprininae</taxon>
        <taxon>Sinocyclocheilus</taxon>
    </lineage>
</organism>
<sequence>MWEYRERKIQLVSNYVSVEWHINGQKHETRVTEYRHVVSHDAVLVSSWLKEETLNKDVQYECTAVSEAGNDVSKVDLRLNSRGKVFHRTRWKHALTDHNTLLQQWKKAWVSEKDTNK</sequence>